<dbReference type="AlphaFoldDB" id="A0A498JM12"/>
<organism evidence="2 3">
    <name type="scientific">Malus domestica</name>
    <name type="common">Apple</name>
    <name type="synonym">Pyrus malus</name>
    <dbReference type="NCBI Taxonomy" id="3750"/>
    <lineage>
        <taxon>Eukaryota</taxon>
        <taxon>Viridiplantae</taxon>
        <taxon>Streptophyta</taxon>
        <taxon>Embryophyta</taxon>
        <taxon>Tracheophyta</taxon>
        <taxon>Spermatophyta</taxon>
        <taxon>Magnoliopsida</taxon>
        <taxon>eudicotyledons</taxon>
        <taxon>Gunneridae</taxon>
        <taxon>Pentapetalae</taxon>
        <taxon>rosids</taxon>
        <taxon>fabids</taxon>
        <taxon>Rosales</taxon>
        <taxon>Rosaceae</taxon>
        <taxon>Amygdaloideae</taxon>
        <taxon>Maleae</taxon>
        <taxon>Malus</taxon>
    </lineage>
</organism>
<comment type="caution">
    <text evidence="2">The sequence shown here is derived from an EMBL/GenBank/DDBJ whole genome shotgun (WGS) entry which is preliminary data.</text>
</comment>
<accession>A0A498JM12</accession>
<evidence type="ECO:0000313" key="3">
    <source>
        <dbReference type="Proteomes" id="UP000290289"/>
    </source>
</evidence>
<reference evidence="2 3" key="1">
    <citation type="submission" date="2018-10" db="EMBL/GenBank/DDBJ databases">
        <title>A high-quality apple genome assembly.</title>
        <authorList>
            <person name="Hu J."/>
        </authorList>
    </citation>
    <scope>NUCLEOTIDE SEQUENCE [LARGE SCALE GENOMIC DNA]</scope>
    <source>
        <strain evidence="3">cv. HFTH1</strain>
        <tissue evidence="2">Young leaf</tissue>
    </source>
</reference>
<feature type="compositionally biased region" description="Basic and acidic residues" evidence="1">
    <location>
        <begin position="1"/>
        <end position="22"/>
    </location>
</feature>
<protein>
    <submittedName>
        <fullName evidence="2">Uncharacterized protein</fullName>
    </submittedName>
</protein>
<evidence type="ECO:0000256" key="1">
    <source>
        <dbReference type="SAM" id="MobiDB-lite"/>
    </source>
</evidence>
<dbReference type="Proteomes" id="UP000290289">
    <property type="component" value="Chromosome 7"/>
</dbReference>
<dbReference type="EMBL" id="RDQH01000333">
    <property type="protein sequence ID" value="RXH94934.1"/>
    <property type="molecule type" value="Genomic_DNA"/>
</dbReference>
<evidence type="ECO:0000313" key="2">
    <source>
        <dbReference type="EMBL" id="RXH94934.1"/>
    </source>
</evidence>
<proteinExistence type="predicted"/>
<sequence length="125" mass="14157">MHKIDDEKHNEHTYNNAREQHTHPLYKGRTQCTRLSLYGGSGRGKCRLALPPFMKRLLPSLEPETYRSWAKALVIAPSIETKIQGRGMRQLKSYPKFGFGSKGKKKLTEACLGGSGEAFRPLQQN</sequence>
<name>A0A498JM12_MALDO</name>
<feature type="region of interest" description="Disordered" evidence="1">
    <location>
        <begin position="1"/>
        <end position="27"/>
    </location>
</feature>
<keyword evidence="3" id="KW-1185">Reference proteome</keyword>
<gene>
    <name evidence="2" type="ORF">DVH24_024618</name>
</gene>